<sequence>MIQPVTFQLVIFRSVSRFRFYSNLVQPTIAVKPLKYISRFGHPLNETCKYKLHLEHSTAKFGKRNLLHTSSTKMDRVKDEVTFNSDSDNEQEKEVKVPLSVNQVTKESDQDSDVEAFGVSIAEVAIELDENLKSKLVDDLSSICSVNKQTAREMLEAHRWNMQRAIDTFFDAESDGDEINESTDSVMVLDEIKSPAARNASASEVVTLDDITSPEADSKKEKEVETEKTDSGGDRTSFSSWAPEKLSVISWNLDGLDDKNLEKRTDAVIEIIMKENHDVVFFQELLPYTFDYIARRLASKYMPIPGTDNPQCDYLTGTFLKLNQVHYEDHYIIPYPNTAMQRNLLVTKAFIGKAKIALLNTHLESTAEFSSQRKAQLKNCFEVATSFPPEYNVLFGGDLNLRDKEVAGLLPGSMSDLWIRCGSRDSCKYTWDLTRNTNKQMPSRFQPRCRFDRFYFRNSNSATLDPEFFGVTGIEKVLNTQSFPSDHWAIIAFFRLSKEARKPEAKKRKLEESTASKH</sequence>
<keyword evidence="6" id="KW-0227">DNA damage</keyword>
<evidence type="ECO:0000256" key="1">
    <source>
        <dbReference type="ARBA" id="ARBA00001936"/>
    </source>
</evidence>
<comment type="cofactor">
    <cofactor evidence="1">
        <name>Mn(2+)</name>
        <dbReference type="ChEBI" id="CHEBI:29035"/>
    </cofactor>
</comment>
<dbReference type="Pfam" id="PF14555">
    <property type="entry name" value="UBA_4"/>
    <property type="match status" value="1"/>
</dbReference>
<evidence type="ECO:0000256" key="8">
    <source>
        <dbReference type="ARBA" id="ARBA00022842"/>
    </source>
</evidence>
<keyword evidence="5" id="KW-0479">Metal-binding</keyword>
<accession>A0ABP1QH41</accession>
<evidence type="ECO:0000256" key="2">
    <source>
        <dbReference type="ARBA" id="ARBA00001946"/>
    </source>
</evidence>
<dbReference type="PANTHER" id="PTHR15822">
    <property type="entry name" value="TRAF AND TNF RECEPTOR-ASSOCIATED PROTEIN"/>
    <property type="match status" value="1"/>
</dbReference>
<reference evidence="13 14" key="1">
    <citation type="submission" date="2024-08" db="EMBL/GenBank/DDBJ databases">
        <authorList>
            <person name="Cucini C."/>
            <person name="Frati F."/>
        </authorList>
    </citation>
    <scope>NUCLEOTIDE SEQUENCE [LARGE SCALE GENOMIC DNA]</scope>
</reference>
<dbReference type="InterPro" id="IPR005135">
    <property type="entry name" value="Endo/exonuclease/phosphatase"/>
</dbReference>
<dbReference type="PANTHER" id="PTHR15822:SF4">
    <property type="entry name" value="TYROSYL-DNA PHOSPHODIESTERASE 2"/>
    <property type="match status" value="1"/>
</dbReference>
<dbReference type="Pfam" id="PF03372">
    <property type="entry name" value="Exo_endo_phos"/>
    <property type="match status" value="1"/>
</dbReference>
<keyword evidence="4" id="KW-0540">Nuclease</keyword>
<name>A0ABP1QH41_9HEXA</name>
<comment type="caution">
    <text evidence="13">The sequence shown here is derived from an EMBL/GenBank/DDBJ whole genome shotgun (WGS) entry which is preliminary data.</text>
</comment>
<evidence type="ECO:0000313" key="14">
    <source>
        <dbReference type="Proteomes" id="UP001642540"/>
    </source>
</evidence>
<gene>
    <name evidence="13" type="ORF">ODALV1_LOCUS10639</name>
</gene>
<comment type="subcellular location">
    <subcellularLocation>
        <location evidence="3">Nucleus</location>
        <location evidence="3">PML body</location>
    </subcellularLocation>
</comment>
<dbReference type="Gene3D" id="1.10.8.10">
    <property type="entry name" value="DNA helicase RuvA subunit, C-terminal domain"/>
    <property type="match status" value="1"/>
</dbReference>
<evidence type="ECO:0000256" key="5">
    <source>
        <dbReference type="ARBA" id="ARBA00022723"/>
    </source>
</evidence>
<dbReference type="SUPFAM" id="SSF46934">
    <property type="entry name" value="UBA-like"/>
    <property type="match status" value="1"/>
</dbReference>
<evidence type="ECO:0000259" key="12">
    <source>
        <dbReference type="Pfam" id="PF03372"/>
    </source>
</evidence>
<evidence type="ECO:0000256" key="3">
    <source>
        <dbReference type="ARBA" id="ARBA00004322"/>
    </source>
</evidence>
<proteinExistence type="predicted"/>
<dbReference type="SUPFAM" id="SSF56219">
    <property type="entry name" value="DNase I-like"/>
    <property type="match status" value="1"/>
</dbReference>
<dbReference type="EMBL" id="CAXLJM020000033">
    <property type="protein sequence ID" value="CAL8100801.1"/>
    <property type="molecule type" value="Genomic_DNA"/>
</dbReference>
<evidence type="ECO:0000256" key="4">
    <source>
        <dbReference type="ARBA" id="ARBA00022722"/>
    </source>
</evidence>
<dbReference type="InterPro" id="IPR051547">
    <property type="entry name" value="TDP2-like"/>
</dbReference>
<organism evidence="13 14">
    <name type="scientific">Orchesella dallaii</name>
    <dbReference type="NCBI Taxonomy" id="48710"/>
    <lineage>
        <taxon>Eukaryota</taxon>
        <taxon>Metazoa</taxon>
        <taxon>Ecdysozoa</taxon>
        <taxon>Arthropoda</taxon>
        <taxon>Hexapoda</taxon>
        <taxon>Collembola</taxon>
        <taxon>Entomobryomorpha</taxon>
        <taxon>Entomobryoidea</taxon>
        <taxon>Orchesellidae</taxon>
        <taxon>Orchesellinae</taxon>
        <taxon>Orchesella</taxon>
    </lineage>
</organism>
<evidence type="ECO:0000256" key="6">
    <source>
        <dbReference type="ARBA" id="ARBA00022763"/>
    </source>
</evidence>
<dbReference type="InterPro" id="IPR009060">
    <property type="entry name" value="UBA-like_sf"/>
</dbReference>
<evidence type="ECO:0000256" key="11">
    <source>
        <dbReference type="SAM" id="MobiDB-lite"/>
    </source>
</evidence>
<keyword evidence="7" id="KW-0378">Hydrolase</keyword>
<dbReference type="Gene3D" id="3.60.10.10">
    <property type="entry name" value="Endonuclease/exonuclease/phosphatase"/>
    <property type="match status" value="1"/>
</dbReference>
<dbReference type="Proteomes" id="UP001642540">
    <property type="component" value="Unassembled WGS sequence"/>
</dbReference>
<feature type="compositionally biased region" description="Basic and acidic residues" evidence="11">
    <location>
        <begin position="216"/>
        <end position="233"/>
    </location>
</feature>
<protein>
    <recommendedName>
        <fullName evidence="12">Endonuclease/exonuclease/phosphatase domain-containing protein</fullName>
    </recommendedName>
</protein>
<feature type="region of interest" description="Disordered" evidence="11">
    <location>
        <begin position="207"/>
        <end position="238"/>
    </location>
</feature>
<keyword evidence="8" id="KW-0460">Magnesium</keyword>
<evidence type="ECO:0000256" key="7">
    <source>
        <dbReference type="ARBA" id="ARBA00022801"/>
    </source>
</evidence>
<comment type="cofactor">
    <cofactor evidence="2">
        <name>Mg(2+)</name>
        <dbReference type="ChEBI" id="CHEBI:18420"/>
    </cofactor>
</comment>
<evidence type="ECO:0000256" key="9">
    <source>
        <dbReference type="ARBA" id="ARBA00023204"/>
    </source>
</evidence>
<dbReference type="InterPro" id="IPR036691">
    <property type="entry name" value="Endo/exonu/phosph_ase_sf"/>
</dbReference>
<evidence type="ECO:0000313" key="13">
    <source>
        <dbReference type="EMBL" id="CAL8100801.1"/>
    </source>
</evidence>
<keyword evidence="10" id="KW-0539">Nucleus</keyword>
<keyword evidence="9" id="KW-0234">DNA repair</keyword>
<dbReference type="CDD" id="cd09080">
    <property type="entry name" value="TDP2"/>
    <property type="match status" value="1"/>
</dbReference>
<feature type="domain" description="Endonuclease/exonuclease/phosphatase" evidence="12">
    <location>
        <begin position="249"/>
        <end position="487"/>
    </location>
</feature>
<evidence type="ECO:0000256" key="10">
    <source>
        <dbReference type="ARBA" id="ARBA00023242"/>
    </source>
</evidence>
<keyword evidence="14" id="KW-1185">Reference proteome</keyword>